<evidence type="ECO:0000256" key="1">
    <source>
        <dbReference type="SAM" id="MobiDB-lite"/>
    </source>
</evidence>
<feature type="compositionally biased region" description="Polar residues" evidence="1">
    <location>
        <begin position="128"/>
        <end position="142"/>
    </location>
</feature>
<feature type="compositionally biased region" description="Basic and acidic residues" evidence="1">
    <location>
        <begin position="27"/>
        <end position="38"/>
    </location>
</feature>
<feature type="region of interest" description="Disordered" evidence="1">
    <location>
        <begin position="73"/>
        <end position="105"/>
    </location>
</feature>
<evidence type="ECO:0000313" key="3">
    <source>
        <dbReference type="Proteomes" id="UP001372338"/>
    </source>
</evidence>
<feature type="compositionally biased region" description="Polar residues" evidence="1">
    <location>
        <begin position="73"/>
        <end position="84"/>
    </location>
</feature>
<feature type="region of interest" description="Disordered" evidence="1">
    <location>
        <begin position="122"/>
        <end position="142"/>
    </location>
</feature>
<gene>
    <name evidence="2" type="ORF">RIF29_30458</name>
</gene>
<proteinExistence type="predicted"/>
<organism evidence="2 3">
    <name type="scientific">Crotalaria pallida</name>
    <name type="common">Smooth rattlebox</name>
    <name type="synonym">Crotalaria striata</name>
    <dbReference type="NCBI Taxonomy" id="3830"/>
    <lineage>
        <taxon>Eukaryota</taxon>
        <taxon>Viridiplantae</taxon>
        <taxon>Streptophyta</taxon>
        <taxon>Embryophyta</taxon>
        <taxon>Tracheophyta</taxon>
        <taxon>Spermatophyta</taxon>
        <taxon>Magnoliopsida</taxon>
        <taxon>eudicotyledons</taxon>
        <taxon>Gunneridae</taxon>
        <taxon>Pentapetalae</taxon>
        <taxon>rosids</taxon>
        <taxon>fabids</taxon>
        <taxon>Fabales</taxon>
        <taxon>Fabaceae</taxon>
        <taxon>Papilionoideae</taxon>
        <taxon>50 kb inversion clade</taxon>
        <taxon>genistoids sensu lato</taxon>
        <taxon>core genistoids</taxon>
        <taxon>Crotalarieae</taxon>
        <taxon>Crotalaria</taxon>
    </lineage>
</organism>
<feature type="region of interest" description="Disordered" evidence="1">
    <location>
        <begin position="1"/>
        <end position="38"/>
    </location>
</feature>
<accession>A0AAN9EIB4</accession>
<dbReference type="AlphaFoldDB" id="A0AAN9EIB4"/>
<comment type="caution">
    <text evidence="2">The sequence shown here is derived from an EMBL/GenBank/DDBJ whole genome shotgun (WGS) entry which is preliminary data.</text>
</comment>
<feature type="compositionally biased region" description="Basic and acidic residues" evidence="1">
    <location>
        <begin position="1"/>
        <end position="16"/>
    </location>
</feature>
<evidence type="ECO:0000313" key="2">
    <source>
        <dbReference type="EMBL" id="KAK7256895.1"/>
    </source>
</evidence>
<keyword evidence="3" id="KW-1185">Reference proteome</keyword>
<dbReference type="Proteomes" id="UP001372338">
    <property type="component" value="Unassembled WGS sequence"/>
</dbReference>
<sequence length="142" mass="15403">MKTLVERLKTKSKDASMVETENLSNEENLHSSKQEVEIPKPLTQCKAGEHKKKWVAKVNKIQDQVKGIIEKTTAMSSTSTNPGLSQRKVISVQSEKGKEAAAADDDDDWQIVSSLRAARRGMNLKSGAVTTGPVSPSLKGNG</sequence>
<dbReference type="EMBL" id="JAYWIO010000006">
    <property type="protein sequence ID" value="KAK7256895.1"/>
    <property type="molecule type" value="Genomic_DNA"/>
</dbReference>
<protein>
    <submittedName>
        <fullName evidence="2">Uncharacterized protein</fullName>
    </submittedName>
</protein>
<reference evidence="2 3" key="1">
    <citation type="submission" date="2024-01" db="EMBL/GenBank/DDBJ databases">
        <title>The genomes of 5 underutilized Papilionoideae crops provide insights into root nodulation and disease resistanc.</title>
        <authorList>
            <person name="Yuan L."/>
        </authorList>
    </citation>
    <scope>NUCLEOTIDE SEQUENCE [LARGE SCALE GENOMIC DNA]</scope>
    <source>
        <strain evidence="2">ZHUSHIDOU_FW_LH</strain>
        <tissue evidence="2">Leaf</tissue>
    </source>
</reference>
<name>A0AAN9EIB4_CROPI</name>